<dbReference type="AlphaFoldDB" id="A0A813F3K0"/>
<reference evidence="1" key="1">
    <citation type="submission" date="2021-02" db="EMBL/GenBank/DDBJ databases">
        <authorList>
            <person name="Dougan E. K."/>
            <person name="Rhodes N."/>
            <person name="Thang M."/>
            <person name="Chan C."/>
        </authorList>
    </citation>
    <scope>NUCLEOTIDE SEQUENCE</scope>
</reference>
<evidence type="ECO:0000313" key="2">
    <source>
        <dbReference type="Proteomes" id="UP000654075"/>
    </source>
</evidence>
<dbReference type="OrthoDB" id="543386at2759"/>
<protein>
    <submittedName>
        <fullName evidence="1">Uncharacterized protein</fullName>
    </submittedName>
</protein>
<comment type="caution">
    <text evidence="1">The sequence shown here is derived from an EMBL/GenBank/DDBJ whole genome shotgun (WGS) entry which is preliminary data.</text>
</comment>
<dbReference type="Proteomes" id="UP000654075">
    <property type="component" value="Unassembled WGS sequence"/>
</dbReference>
<organism evidence="1 2">
    <name type="scientific">Polarella glacialis</name>
    <name type="common">Dinoflagellate</name>
    <dbReference type="NCBI Taxonomy" id="89957"/>
    <lineage>
        <taxon>Eukaryota</taxon>
        <taxon>Sar</taxon>
        <taxon>Alveolata</taxon>
        <taxon>Dinophyceae</taxon>
        <taxon>Suessiales</taxon>
        <taxon>Suessiaceae</taxon>
        <taxon>Polarella</taxon>
    </lineage>
</organism>
<dbReference type="EMBL" id="CAJNNV010022056">
    <property type="protein sequence ID" value="CAE8607750.1"/>
    <property type="molecule type" value="Genomic_DNA"/>
</dbReference>
<keyword evidence="2" id="KW-1185">Reference proteome</keyword>
<name>A0A813F3K0_POLGL</name>
<sequence length="200" mass="21319">MIHKDLVGWMAIGIENLGGGHFGMNGVRVVMGLNNSATSLSIGEYKIDEALTAFRQWQTQLSPSAFMAAEMSLTKYFSSIHFKTNIIYGMPLNVTSGTSRLIWARARNAYVTVDLGGFAAYHSDVNGDPSQRARFRGHVRLDLASGLEIPTSASASASAGAPSNSLSVSRAASSQSRSGAFEFLAALAVLQAATSLQWLL</sequence>
<proteinExistence type="predicted"/>
<gene>
    <name evidence="1" type="ORF">PGLA1383_LOCUS25657</name>
</gene>
<evidence type="ECO:0000313" key="1">
    <source>
        <dbReference type="EMBL" id="CAE8607750.1"/>
    </source>
</evidence>
<accession>A0A813F3K0</accession>